<proteinExistence type="predicted"/>
<evidence type="ECO:0000313" key="8">
    <source>
        <dbReference type="EMBL" id="QEX24936.1"/>
    </source>
</evidence>
<reference evidence="6 9" key="1">
    <citation type="submission" date="2019-08" db="EMBL/GenBank/DDBJ databases">
        <title>Hyperibacter terrae gen. nov., sp. nov. and Hyperibacter viscosus sp. nov., two new members in the family Rhodospirillaceae isolated from the rhizosphere of Hypericum perforatum.</title>
        <authorList>
            <person name="Noviana Z."/>
        </authorList>
    </citation>
    <scope>NUCLEOTIDE SEQUENCE [LARGE SCALE GENOMIC DNA]</scope>
    <source>
        <strain evidence="6 9">R5959</strain>
    </source>
</reference>
<name>A0A5J6MUD0_9PROT</name>
<dbReference type="KEGG" id="hadh:FRZ61_09280"/>
<sequence length="307" mass="33319">MFVGIDVSKARLDVHVRPTGAAFSVARDEEGLAALVARLKALAPKLVVLEATGGLQLRAAAVLAAAGLPVAVVNPRQVRDFARATGRLAKTDALDAEAIARFAEAVQPEPRPLPDAETDRLNGLIVRRRQIVEMMTAEKNRRHQVTRPDLKADLDAHLEWLGKALNRIDEDLDNAVRSSPIFRAKEELLKSVPGIGDVASRTLLAELPELGRLTRRQIAALVGLAPFNRDSGTLRGQRTIWGGRAALRATLYMAALAAIRHNPAIKAFHARLRAAGKPAKVAITACMRKLLVTLNAMVRDNKPWQTA</sequence>
<dbReference type="Proteomes" id="UP000325797">
    <property type="component" value="Chromosome"/>
</dbReference>
<dbReference type="PANTHER" id="PTHR33055:SF13">
    <property type="entry name" value="TRANSPOSASE"/>
    <property type="match status" value="1"/>
</dbReference>
<dbReference type="EMBL" id="CP042582">
    <property type="protein sequence ID" value="QEX21008.1"/>
    <property type="molecule type" value="Genomic_DNA"/>
</dbReference>
<evidence type="ECO:0000313" key="5">
    <source>
        <dbReference type="EMBL" id="QEX21212.1"/>
    </source>
</evidence>
<dbReference type="Pfam" id="PF01548">
    <property type="entry name" value="DEDD_Tnp_IS110"/>
    <property type="match status" value="1"/>
</dbReference>
<dbReference type="KEGG" id="hadh:FRZ61_11340"/>
<organism evidence="6 9">
    <name type="scientific">Hypericibacter adhaerens</name>
    <dbReference type="NCBI Taxonomy" id="2602016"/>
    <lineage>
        <taxon>Bacteria</taxon>
        <taxon>Pseudomonadati</taxon>
        <taxon>Pseudomonadota</taxon>
        <taxon>Alphaproteobacteria</taxon>
        <taxon>Rhodospirillales</taxon>
        <taxon>Dongiaceae</taxon>
        <taxon>Hypericibacter</taxon>
    </lineage>
</organism>
<feature type="domain" description="Transposase IS116/IS110/IS902 C-terminal" evidence="2">
    <location>
        <begin position="187"/>
        <end position="269"/>
    </location>
</feature>
<evidence type="ECO:0000259" key="2">
    <source>
        <dbReference type="Pfam" id="PF02371"/>
    </source>
</evidence>
<protein>
    <submittedName>
        <fullName evidence="6">IS110 family transposase</fullName>
    </submittedName>
</protein>
<dbReference type="InterPro" id="IPR003346">
    <property type="entry name" value="Transposase_20"/>
</dbReference>
<dbReference type="GO" id="GO:0003677">
    <property type="term" value="F:DNA binding"/>
    <property type="evidence" value="ECO:0007669"/>
    <property type="project" value="InterPro"/>
</dbReference>
<dbReference type="KEGG" id="hadh:FRZ61_48790"/>
<evidence type="ECO:0000313" key="4">
    <source>
        <dbReference type="EMBL" id="QEX21008.1"/>
    </source>
</evidence>
<dbReference type="KEGG" id="hadh:FRZ61_08740"/>
<dbReference type="OrthoDB" id="8261795at2"/>
<dbReference type="EMBL" id="CP042582">
    <property type="protein sequence ID" value="QEX21262.1"/>
    <property type="molecule type" value="Genomic_DNA"/>
</dbReference>
<dbReference type="AlphaFoldDB" id="A0A5J6MUD0"/>
<dbReference type="KEGG" id="hadh:FRZ61_45060"/>
<feature type="domain" description="Transposase IS110-like N-terminal" evidence="1">
    <location>
        <begin position="3"/>
        <end position="145"/>
    </location>
</feature>
<dbReference type="EMBL" id="CP042582">
    <property type="protein sequence ID" value="QEX21212.1"/>
    <property type="molecule type" value="Genomic_DNA"/>
</dbReference>
<evidence type="ECO:0000313" key="3">
    <source>
        <dbReference type="EMBL" id="QEX20954.1"/>
    </source>
</evidence>
<evidence type="ECO:0000313" key="6">
    <source>
        <dbReference type="EMBL" id="QEX21262.1"/>
    </source>
</evidence>
<evidence type="ECO:0000313" key="7">
    <source>
        <dbReference type="EMBL" id="QEX24565.1"/>
    </source>
</evidence>
<dbReference type="GO" id="GO:0004803">
    <property type="term" value="F:transposase activity"/>
    <property type="evidence" value="ECO:0007669"/>
    <property type="project" value="InterPro"/>
</dbReference>
<evidence type="ECO:0000313" key="9">
    <source>
        <dbReference type="Proteomes" id="UP000325797"/>
    </source>
</evidence>
<dbReference type="EMBL" id="CP042582">
    <property type="protein sequence ID" value="QEX24936.1"/>
    <property type="molecule type" value="Genomic_DNA"/>
</dbReference>
<dbReference type="RefSeq" id="WP_151120677.1">
    <property type="nucleotide sequence ID" value="NZ_CP042582.1"/>
</dbReference>
<dbReference type="PANTHER" id="PTHR33055">
    <property type="entry name" value="TRANSPOSASE FOR INSERTION SEQUENCE ELEMENT IS1111A"/>
    <property type="match status" value="1"/>
</dbReference>
<gene>
    <name evidence="3" type="ORF">FRZ61_08740</name>
    <name evidence="4" type="ORF">FRZ61_09280</name>
    <name evidence="5" type="ORF">FRZ61_11340</name>
    <name evidence="6" type="ORF">FRZ61_11850</name>
    <name evidence="7" type="ORF">FRZ61_45060</name>
    <name evidence="8" type="ORF">FRZ61_48790</name>
</gene>
<dbReference type="InterPro" id="IPR047650">
    <property type="entry name" value="Transpos_IS110"/>
</dbReference>
<dbReference type="EMBL" id="CP042582">
    <property type="protein sequence ID" value="QEX24565.1"/>
    <property type="molecule type" value="Genomic_DNA"/>
</dbReference>
<dbReference type="InterPro" id="IPR002525">
    <property type="entry name" value="Transp_IS110-like_N"/>
</dbReference>
<dbReference type="NCBIfam" id="NF033542">
    <property type="entry name" value="transpos_IS110"/>
    <property type="match status" value="1"/>
</dbReference>
<dbReference type="Pfam" id="PF02371">
    <property type="entry name" value="Transposase_20"/>
    <property type="match status" value="1"/>
</dbReference>
<evidence type="ECO:0000259" key="1">
    <source>
        <dbReference type="Pfam" id="PF01548"/>
    </source>
</evidence>
<dbReference type="EMBL" id="CP042582">
    <property type="protein sequence ID" value="QEX20954.1"/>
    <property type="molecule type" value="Genomic_DNA"/>
</dbReference>
<dbReference type="KEGG" id="hadh:FRZ61_11850"/>
<keyword evidence="9" id="KW-1185">Reference proteome</keyword>
<accession>A0A5J6MUD0</accession>
<dbReference type="GO" id="GO:0006313">
    <property type="term" value="P:DNA transposition"/>
    <property type="evidence" value="ECO:0007669"/>
    <property type="project" value="InterPro"/>
</dbReference>